<feature type="compositionally biased region" description="Basic residues" evidence="5">
    <location>
        <begin position="66"/>
        <end position="79"/>
    </location>
</feature>
<comment type="subcellular location">
    <subcellularLocation>
        <location evidence="1">Golgi apparatus</location>
    </subcellularLocation>
</comment>
<evidence type="ECO:0000256" key="1">
    <source>
        <dbReference type="ARBA" id="ARBA00004555"/>
    </source>
</evidence>
<evidence type="ECO:0000256" key="2">
    <source>
        <dbReference type="ARBA" id="ARBA00006662"/>
    </source>
</evidence>
<comment type="similarity">
    <text evidence="2">Belongs to the GKAP1 family.</text>
</comment>
<dbReference type="AlphaFoldDB" id="A0A1B6BZZ8"/>
<dbReference type="EMBL" id="GEDC01030462">
    <property type="protein sequence ID" value="JAS06836.1"/>
    <property type="molecule type" value="Transcribed_RNA"/>
</dbReference>
<dbReference type="PANTHER" id="PTHR14899">
    <property type="entry name" value="G KINASE ANCHORING PROTEIN 1"/>
    <property type="match status" value="1"/>
</dbReference>
<feature type="region of interest" description="Disordered" evidence="5">
    <location>
        <begin position="1"/>
        <end position="93"/>
    </location>
</feature>
<feature type="region of interest" description="Disordered" evidence="5">
    <location>
        <begin position="295"/>
        <end position="332"/>
    </location>
</feature>
<evidence type="ECO:0000256" key="3">
    <source>
        <dbReference type="ARBA" id="ARBA00023034"/>
    </source>
</evidence>
<evidence type="ECO:0008006" key="7">
    <source>
        <dbReference type="Google" id="ProtNLM"/>
    </source>
</evidence>
<evidence type="ECO:0000313" key="6">
    <source>
        <dbReference type="EMBL" id="JAS06836.1"/>
    </source>
</evidence>
<organism evidence="6">
    <name type="scientific">Clastoptera arizonana</name>
    <name type="common">Arizona spittle bug</name>
    <dbReference type="NCBI Taxonomy" id="38151"/>
    <lineage>
        <taxon>Eukaryota</taxon>
        <taxon>Metazoa</taxon>
        <taxon>Ecdysozoa</taxon>
        <taxon>Arthropoda</taxon>
        <taxon>Hexapoda</taxon>
        <taxon>Insecta</taxon>
        <taxon>Pterygota</taxon>
        <taxon>Neoptera</taxon>
        <taxon>Paraneoptera</taxon>
        <taxon>Hemiptera</taxon>
        <taxon>Auchenorrhyncha</taxon>
        <taxon>Cercopoidea</taxon>
        <taxon>Clastopteridae</taxon>
        <taxon>Clastoptera</taxon>
    </lineage>
</organism>
<feature type="compositionally biased region" description="Polar residues" evidence="5">
    <location>
        <begin position="54"/>
        <end position="63"/>
    </location>
</feature>
<name>A0A1B6BZZ8_9HEMI</name>
<sequence length="332" mass="38488">MVTPVASRYALLALDDEGNSTKKIKHLVKKKTESAQTNTALKPDQKNKKKKTDGPSQANQNQASNKSKKTGKSEGKKKKEISEEQWKQWKERDSKMVDGMYEEELQKTLLASKNEFERNKEFYNQVKKMEESEKKLNKKGKKLNRPISLKEFNNLSANQVDDAEDPETFQENCSDLEENGDLFKKIKAETKEALKREEVKEKVKAREVAFNNEIITLAQYKDRLEESENKRKVLEQDVINLKEELHKVKVRNKKLCELMFEGEMKDKASLLVNLDKLQRVKDELSTEVSSLHAQLEQERSKVRSLANDNKHNNKKKNVKTEASSESSNKEKR</sequence>
<dbReference type="PANTHER" id="PTHR14899:SF0">
    <property type="entry name" value="G KINASE-ANCHORING PROTEIN 1"/>
    <property type="match status" value="1"/>
</dbReference>
<dbReference type="InterPro" id="IPR026109">
    <property type="entry name" value="GKAP1"/>
</dbReference>
<keyword evidence="3" id="KW-0333">Golgi apparatus</keyword>
<evidence type="ECO:0000256" key="5">
    <source>
        <dbReference type="SAM" id="MobiDB-lite"/>
    </source>
</evidence>
<proteinExistence type="inferred from homology"/>
<keyword evidence="4" id="KW-0175">Coiled coil</keyword>
<accession>A0A1B6BZZ8</accession>
<reference evidence="6" key="1">
    <citation type="submission" date="2015-12" db="EMBL/GenBank/DDBJ databases">
        <title>De novo transcriptome assembly of four potential Pierce s Disease insect vectors from Arizona vineyards.</title>
        <authorList>
            <person name="Tassone E.E."/>
        </authorList>
    </citation>
    <scope>NUCLEOTIDE SEQUENCE</scope>
</reference>
<protein>
    <recommendedName>
        <fullName evidence="7">G kinase-anchoring protein 1</fullName>
    </recommendedName>
</protein>
<dbReference type="GO" id="GO:0005794">
    <property type="term" value="C:Golgi apparatus"/>
    <property type="evidence" value="ECO:0007669"/>
    <property type="project" value="UniProtKB-SubCell"/>
</dbReference>
<gene>
    <name evidence="6" type="ORF">g.15228</name>
</gene>
<dbReference type="PRINTS" id="PR02083">
    <property type="entry name" value="GKINASEAP1"/>
</dbReference>
<dbReference type="GO" id="GO:0007165">
    <property type="term" value="P:signal transduction"/>
    <property type="evidence" value="ECO:0007669"/>
    <property type="project" value="InterPro"/>
</dbReference>
<evidence type="ECO:0000256" key="4">
    <source>
        <dbReference type="ARBA" id="ARBA00023054"/>
    </source>
</evidence>
<feature type="compositionally biased region" description="Basic and acidic residues" evidence="5">
    <location>
        <begin position="80"/>
        <end position="93"/>
    </location>
</feature>